<dbReference type="Proteomes" id="UP000285112">
    <property type="component" value="Unassembled WGS sequence"/>
</dbReference>
<gene>
    <name evidence="1" type="ORF">D5S19_22945</name>
</gene>
<accession>A0A419HX97</accession>
<dbReference type="AlphaFoldDB" id="A0A419HX97"/>
<sequence>MAKVLGQHHSTIAREIDRNGGPVEYRAVETVTVHLVGRGVGVQGFPVTAARIDSKALWPCLPAVET</sequence>
<proteinExistence type="predicted"/>
<organism evidence="1 2">
    <name type="scientific">Amycolatopsis panacis</name>
    <dbReference type="NCBI Taxonomy" id="2340917"/>
    <lineage>
        <taxon>Bacteria</taxon>
        <taxon>Bacillati</taxon>
        <taxon>Actinomycetota</taxon>
        <taxon>Actinomycetes</taxon>
        <taxon>Pseudonocardiales</taxon>
        <taxon>Pseudonocardiaceae</taxon>
        <taxon>Amycolatopsis</taxon>
    </lineage>
</organism>
<reference evidence="1 2" key="1">
    <citation type="submission" date="2018-09" db="EMBL/GenBank/DDBJ databases">
        <title>YIM PH 21725 draft genome.</title>
        <authorList>
            <person name="Miao C."/>
        </authorList>
    </citation>
    <scope>NUCLEOTIDE SEQUENCE [LARGE SCALE GENOMIC DNA]</scope>
    <source>
        <strain evidence="2">YIM PH21725</strain>
    </source>
</reference>
<protein>
    <recommendedName>
        <fullName evidence="3">Transposase IS30-like HTH domain-containing protein</fullName>
    </recommendedName>
</protein>
<evidence type="ECO:0008006" key="3">
    <source>
        <dbReference type="Google" id="ProtNLM"/>
    </source>
</evidence>
<name>A0A419HX97_9PSEU</name>
<comment type="caution">
    <text evidence="1">The sequence shown here is derived from an EMBL/GenBank/DDBJ whole genome shotgun (WGS) entry which is preliminary data.</text>
</comment>
<evidence type="ECO:0000313" key="1">
    <source>
        <dbReference type="EMBL" id="RJQ81680.1"/>
    </source>
</evidence>
<dbReference type="EMBL" id="QZFV01000107">
    <property type="protein sequence ID" value="RJQ81680.1"/>
    <property type="molecule type" value="Genomic_DNA"/>
</dbReference>
<evidence type="ECO:0000313" key="2">
    <source>
        <dbReference type="Proteomes" id="UP000285112"/>
    </source>
</evidence>
<keyword evidence="2" id="KW-1185">Reference proteome</keyword>